<protein>
    <submittedName>
        <fullName evidence="1">Uncharacterized protein</fullName>
    </submittedName>
</protein>
<organism evidence="1 2">
    <name type="scientific">Chryseobacterium hagamense</name>
    <dbReference type="NCBI Taxonomy" id="395935"/>
    <lineage>
        <taxon>Bacteria</taxon>
        <taxon>Pseudomonadati</taxon>
        <taxon>Bacteroidota</taxon>
        <taxon>Flavobacteriia</taxon>
        <taxon>Flavobacteriales</taxon>
        <taxon>Weeksellaceae</taxon>
        <taxon>Chryseobacterium group</taxon>
        <taxon>Chryseobacterium</taxon>
    </lineage>
</organism>
<name>A0A511YIG6_9FLAO</name>
<gene>
    <name evidence="1" type="ORF">CHA01nite_07310</name>
</gene>
<evidence type="ECO:0000313" key="2">
    <source>
        <dbReference type="Proteomes" id="UP000321863"/>
    </source>
</evidence>
<sequence length="110" mass="12603">MVFRPLIPLVEYAVNYDYIVETLCINKSRPELHCNGTCYLTREIAKNNAPESFPLSKSKNSGKTLLDIYILPEIADVTPKFEAFSSGTGFSYKTDYFFLFLKSIFRPPVF</sequence>
<accession>A0A511YIG6</accession>
<dbReference type="OrthoDB" id="980645at2"/>
<dbReference type="Proteomes" id="UP000321863">
    <property type="component" value="Unassembled WGS sequence"/>
</dbReference>
<reference evidence="1 2" key="1">
    <citation type="submission" date="2019-07" db="EMBL/GenBank/DDBJ databases">
        <title>Whole genome shotgun sequence of Chryseobacterium hagamense NBRC 105253.</title>
        <authorList>
            <person name="Hosoyama A."/>
            <person name="Uohara A."/>
            <person name="Ohji S."/>
            <person name="Ichikawa N."/>
        </authorList>
    </citation>
    <scope>NUCLEOTIDE SEQUENCE [LARGE SCALE GENOMIC DNA]</scope>
    <source>
        <strain evidence="1 2">NBRC 105253</strain>
    </source>
</reference>
<proteinExistence type="predicted"/>
<keyword evidence="2" id="KW-1185">Reference proteome</keyword>
<dbReference type="EMBL" id="BJYJ01000002">
    <property type="protein sequence ID" value="GEN74991.1"/>
    <property type="molecule type" value="Genomic_DNA"/>
</dbReference>
<dbReference type="AlphaFoldDB" id="A0A511YIG6"/>
<evidence type="ECO:0000313" key="1">
    <source>
        <dbReference type="EMBL" id="GEN74991.1"/>
    </source>
</evidence>
<comment type="caution">
    <text evidence="1">The sequence shown here is derived from an EMBL/GenBank/DDBJ whole genome shotgun (WGS) entry which is preliminary data.</text>
</comment>